<evidence type="ECO:0000313" key="12">
    <source>
        <dbReference type="EMBL" id="MDQ0648224.1"/>
    </source>
</evidence>
<keyword evidence="8" id="KW-0902">Two-component regulatory system</keyword>
<keyword evidence="13" id="KW-1185">Reference proteome</keyword>
<evidence type="ECO:0000256" key="5">
    <source>
        <dbReference type="ARBA" id="ARBA00022741"/>
    </source>
</evidence>
<dbReference type="Gene3D" id="3.30.565.10">
    <property type="entry name" value="Histidine kinase-like ATPase, C-terminal domain"/>
    <property type="match status" value="1"/>
</dbReference>
<feature type="region of interest" description="Disordered" evidence="9">
    <location>
        <begin position="402"/>
        <end position="427"/>
    </location>
</feature>
<gene>
    <name evidence="12" type="ORF">QFZ53_002420</name>
</gene>
<dbReference type="PANTHER" id="PTHR24421">
    <property type="entry name" value="NITRATE/NITRITE SENSOR PROTEIN NARX-RELATED"/>
    <property type="match status" value="1"/>
</dbReference>
<dbReference type="SUPFAM" id="SSF55874">
    <property type="entry name" value="ATPase domain of HSP90 chaperone/DNA topoisomerase II/histidine kinase"/>
    <property type="match status" value="1"/>
</dbReference>
<keyword evidence="10" id="KW-0812">Transmembrane</keyword>
<feature type="transmembrane region" description="Helical" evidence="10">
    <location>
        <begin position="100"/>
        <end position="122"/>
    </location>
</feature>
<evidence type="ECO:0000256" key="4">
    <source>
        <dbReference type="ARBA" id="ARBA00022679"/>
    </source>
</evidence>
<dbReference type="InterPro" id="IPR036890">
    <property type="entry name" value="HATPase_C_sf"/>
</dbReference>
<name>A0AAW8EZX9_9MICO</name>
<dbReference type="GO" id="GO:0005524">
    <property type="term" value="F:ATP binding"/>
    <property type="evidence" value="ECO:0007669"/>
    <property type="project" value="UniProtKB-KW"/>
</dbReference>
<reference evidence="12 13" key="1">
    <citation type="submission" date="2023-07" db="EMBL/GenBank/DDBJ databases">
        <title>Comparative genomics of wheat-associated soil bacteria to identify genetic determinants of phenazine resistance.</title>
        <authorList>
            <person name="Mouncey N."/>
        </authorList>
    </citation>
    <scope>NUCLEOTIDE SEQUENCE [LARGE SCALE GENOMIC DNA]</scope>
    <source>
        <strain evidence="12 13">W4I9-1</strain>
    </source>
</reference>
<comment type="caution">
    <text evidence="12">The sequence shown here is derived from an EMBL/GenBank/DDBJ whole genome shotgun (WGS) entry which is preliminary data.</text>
</comment>
<dbReference type="InterPro" id="IPR050482">
    <property type="entry name" value="Sensor_HK_TwoCompSys"/>
</dbReference>
<keyword evidence="10" id="KW-0472">Membrane</keyword>
<dbReference type="PANTHER" id="PTHR24421:SF10">
    <property type="entry name" value="NITRATE_NITRITE SENSOR PROTEIN NARQ"/>
    <property type="match status" value="1"/>
</dbReference>
<evidence type="ECO:0000256" key="8">
    <source>
        <dbReference type="ARBA" id="ARBA00023012"/>
    </source>
</evidence>
<dbReference type="Pfam" id="PF07730">
    <property type="entry name" value="HisKA_3"/>
    <property type="match status" value="1"/>
</dbReference>
<evidence type="ECO:0000256" key="2">
    <source>
        <dbReference type="ARBA" id="ARBA00012438"/>
    </source>
</evidence>
<dbReference type="GO" id="GO:0046983">
    <property type="term" value="F:protein dimerization activity"/>
    <property type="evidence" value="ECO:0007669"/>
    <property type="project" value="InterPro"/>
</dbReference>
<proteinExistence type="predicted"/>
<evidence type="ECO:0000256" key="10">
    <source>
        <dbReference type="SAM" id="Phobius"/>
    </source>
</evidence>
<evidence type="ECO:0000259" key="11">
    <source>
        <dbReference type="Pfam" id="PF07730"/>
    </source>
</evidence>
<evidence type="ECO:0000256" key="9">
    <source>
        <dbReference type="SAM" id="MobiDB-lite"/>
    </source>
</evidence>
<sequence>MVVPVAVAGNLGSYLVALWLHSERHPSADPVAAWRLVTAATLITVQALWLVWWRRQPVGTVVASLFLWQLAVVVSGPDALSAQPGTMLAVFGLAAERTGAVRAGLVGIGSLLVLFGVALSPLEGAALRAPTASNLISGALVAVGTVALPALTGAWYAQLRDRAERIADLSHQVVSGEAGRTAEAVSAERRTLAHELHDTSSAHLTAIITLSTAAREVPLPADLAPLIAQISADGRALYQGYERMLGSLQQEDRTTPGAHQPGFRPGQHDLGELPLLVNEYARTTGMDVLLEVNPDVAEIDQRLGPVRSHTAYRVVQEALNNARKHAAGARVSVLLNDDGESLLLRIENDAPPPSVEVTGQESVRQGLRLGIVGLRDRLVAAGGSLRTGPRNAGGWAVQALLPHPGRGDSRTSSPHTAASRADEGISA</sequence>
<dbReference type="GO" id="GO:0016020">
    <property type="term" value="C:membrane"/>
    <property type="evidence" value="ECO:0007669"/>
    <property type="project" value="InterPro"/>
</dbReference>
<feature type="domain" description="Signal transduction histidine kinase subgroup 3 dimerisation and phosphoacceptor" evidence="11">
    <location>
        <begin position="188"/>
        <end position="251"/>
    </location>
</feature>
<keyword evidence="7" id="KW-0067">ATP-binding</keyword>
<feature type="transmembrane region" description="Helical" evidence="10">
    <location>
        <begin position="32"/>
        <end position="53"/>
    </location>
</feature>
<dbReference type="Gene3D" id="1.20.5.1930">
    <property type="match status" value="1"/>
</dbReference>
<keyword evidence="5" id="KW-0547">Nucleotide-binding</keyword>
<keyword evidence="10" id="KW-1133">Transmembrane helix</keyword>
<comment type="catalytic activity">
    <reaction evidence="1">
        <text>ATP + protein L-histidine = ADP + protein N-phospho-L-histidine.</text>
        <dbReference type="EC" id="2.7.13.3"/>
    </reaction>
</comment>
<protein>
    <recommendedName>
        <fullName evidence="2">histidine kinase</fullName>
        <ecNumber evidence="2">2.7.13.3</ecNumber>
    </recommendedName>
</protein>
<feature type="transmembrane region" description="Helical" evidence="10">
    <location>
        <begin position="134"/>
        <end position="157"/>
    </location>
</feature>
<evidence type="ECO:0000256" key="6">
    <source>
        <dbReference type="ARBA" id="ARBA00022777"/>
    </source>
</evidence>
<evidence type="ECO:0000256" key="1">
    <source>
        <dbReference type="ARBA" id="ARBA00000085"/>
    </source>
</evidence>
<dbReference type="CDD" id="cd16917">
    <property type="entry name" value="HATPase_UhpB-NarQ-NarX-like"/>
    <property type="match status" value="1"/>
</dbReference>
<dbReference type="EMBL" id="JAUSXV010000001">
    <property type="protein sequence ID" value="MDQ0648224.1"/>
    <property type="molecule type" value="Genomic_DNA"/>
</dbReference>
<organism evidence="12 13">
    <name type="scientific">Microbacterium natoriense</name>
    <dbReference type="NCBI Taxonomy" id="284570"/>
    <lineage>
        <taxon>Bacteria</taxon>
        <taxon>Bacillati</taxon>
        <taxon>Actinomycetota</taxon>
        <taxon>Actinomycetes</taxon>
        <taxon>Micrococcales</taxon>
        <taxon>Microbacteriaceae</taxon>
        <taxon>Microbacterium</taxon>
    </lineage>
</organism>
<keyword evidence="6 12" id="KW-0418">Kinase</keyword>
<evidence type="ECO:0000256" key="3">
    <source>
        <dbReference type="ARBA" id="ARBA00022553"/>
    </source>
</evidence>
<keyword evidence="3" id="KW-0597">Phosphoprotein</keyword>
<evidence type="ECO:0000313" key="13">
    <source>
        <dbReference type="Proteomes" id="UP001244427"/>
    </source>
</evidence>
<accession>A0AAW8EZX9</accession>
<dbReference type="Proteomes" id="UP001244427">
    <property type="component" value="Unassembled WGS sequence"/>
</dbReference>
<dbReference type="EC" id="2.7.13.3" evidence="2"/>
<dbReference type="RefSeq" id="WP_307296724.1">
    <property type="nucleotide sequence ID" value="NZ_JAUSXV010000001.1"/>
</dbReference>
<dbReference type="InterPro" id="IPR011712">
    <property type="entry name" value="Sig_transdc_His_kin_sub3_dim/P"/>
</dbReference>
<evidence type="ECO:0000256" key="7">
    <source>
        <dbReference type="ARBA" id="ARBA00022840"/>
    </source>
</evidence>
<dbReference type="GO" id="GO:0000155">
    <property type="term" value="F:phosphorelay sensor kinase activity"/>
    <property type="evidence" value="ECO:0007669"/>
    <property type="project" value="InterPro"/>
</dbReference>
<dbReference type="AlphaFoldDB" id="A0AAW8EZX9"/>
<feature type="transmembrane region" description="Helical" evidence="10">
    <location>
        <begin position="60"/>
        <end position="80"/>
    </location>
</feature>
<keyword evidence="4" id="KW-0808">Transferase</keyword>